<dbReference type="EMBL" id="JH603170">
    <property type="protein sequence ID" value="EIC19616.1"/>
    <property type="molecule type" value="Genomic_DNA"/>
</dbReference>
<evidence type="ECO:0000313" key="1">
    <source>
        <dbReference type="EMBL" id="EIC19616.1"/>
    </source>
</evidence>
<dbReference type="AlphaFoldDB" id="H8Z649"/>
<reference evidence="1 2" key="2">
    <citation type="submission" date="2011-11" db="EMBL/GenBank/DDBJ databases">
        <authorList>
            <consortium name="US DOE Joint Genome Institute"/>
            <person name="Lucas S."/>
            <person name="Han J."/>
            <person name="Lapidus A."/>
            <person name="Cheng J.-F."/>
            <person name="Goodwin L."/>
            <person name="Pitluck S."/>
            <person name="Peters L."/>
            <person name="Ovchinnikova G."/>
            <person name="Zhang X."/>
            <person name="Detter J.C."/>
            <person name="Han C."/>
            <person name="Tapia R."/>
            <person name="Land M."/>
            <person name="Hauser L."/>
            <person name="Kyrpides N."/>
            <person name="Ivanova N."/>
            <person name="Pagani I."/>
            <person name="Vogl K."/>
            <person name="Liu Z."/>
            <person name="Overmann J."/>
            <person name="Frigaard N.-U."/>
            <person name="Bryant D."/>
            <person name="Woyke T."/>
        </authorList>
    </citation>
    <scope>NUCLEOTIDE SEQUENCE [LARGE SCALE GENOMIC DNA]</scope>
    <source>
        <strain evidence="1 2">970</strain>
    </source>
</reference>
<dbReference type="Proteomes" id="UP000002964">
    <property type="component" value="Unassembled WGS sequence"/>
</dbReference>
<dbReference type="RefSeq" id="WP_009150021.1">
    <property type="nucleotide sequence ID" value="NZ_CP121471.1"/>
</dbReference>
<accession>H8Z649</accession>
<proteinExistence type="predicted"/>
<reference evidence="2" key="1">
    <citation type="submission" date="2011-06" db="EMBL/GenBank/DDBJ databases">
        <authorList>
            <consortium name="US DOE Joint Genome Institute (JGI-PGF)"/>
            <person name="Lucas S."/>
            <person name="Han J."/>
            <person name="Lapidus A."/>
            <person name="Cheng J.-F."/>
            <person name="Goodwin L."/>
            <person name="Pitluck S."/>
            <person name="Peters L."/>
            <person name="Land M.L."/>
            <person name="Hauser L."/>
            <person name="Vogl K."/>
            <person name="Liu Z."/>
            <person name="Overmann J."/>
            <person name="Frigaard N.-U."/>
            <person name="Bryant D.A."/>
            <person name="Woyke T.J."/>
        </authorList>
    </citation>
    <scope>NUCLEOTIDE SEQUENCE [LARGE SCALE GENOMIC DNA]</scope>
    <source>
        <strain evidence="2">970</strain>
    </source>
</reference>
<dbReference type="HOGENOM" id="CLU_2025699_0_0_6"/>
<sequence>MNIADEVSARILKTLLSVFFLRQTLTGKQFNADRLVRSAARFALDLDEQKTDDERVNQTAVHVAEGLLLAFYQNRPSHKNWTALAHEKRRLRMIQDAYRIAAMMIRELQKESEPSAASENPP</sequence>
<organism evidence="1 2">
    <name type="scientific">Thiorhodovibrio frisius</name>
    <dbReference type="NCBI Taxonomy" id="631362"/>
    <lineage>
        <taxon>Bacteria</taxon>
        <taxon>Pseudomonadati</taxon>
        <taxon>Pseudomonadota</taxon>
        <taxon>Gammaproteobacteria</taxon>
        <taxon>Chromatiales</taxon>
        <taxon>Chromatiaceae</taxon>
        <taxon>Thiorhodovibrio</taxon>
    </lineage>
</organism>
<gene>
    <name evidence="1" type="ORF">Thi970DRAFT_03202</name>
</gene>
<keyword evidence="2" id="KW-1185">Reference proteome</keyword>
<protein>
    <submittedName>
        <fullName evidence="1">Uncharacterized protein</fullName>
    </submittedName>
</protein>
<evidence type="ECO:0000313" key="2">
    <source>
        <dbReference type="Proteomes" id="UP000002964"/>
    </source>
</evidence>
<name>H8Z649_9GAMM</name>